<dbReference type="EMBL" id="JAWDGP010003248">
    <property type="protein sequence ID" value="KAK3776076.1"/>
    <property type="molecule type" value="Genomic_DNA"/>
</dbReference>
<reference evidence="1" key="1">
    <citation type="journal article" date="2023" name="G3 (Bethesda)">
        <title>A reference genome for the long-term kleptoplast-retaining sea slug Elysia crispata morphotype clarki.</title>
        <authorList>
            <person name="Eastman K.E."/>
            <person name="Pendleton A.L."/>
            <person name="Shaikh M.A."/>
            <person name="Suttiyut T."/>
            <person name="Ogas R."/>
            <person name="Tomko P."/>
            <person name="Gavelis G."/>
            <person name="Widhalm J.R."/>
            <person name="Wisecaver J.H."/>
        </authorList>
    </citation>
    <scope>NUCLEOTIDE SEQUENCE</scope>
    <source>
        <strain evidence="1">ECLA1</strain>
    </source>
</reference>
<organism evidence="1 2">
    <name type="scientific">Elysia crispata</name>
    <name type="common">lettuce slug</name>
    <dbReference type="NCBI Taxonomy" id="231223"/>
    <lineage>
        <taxon>Eukaryota</taxon>
        <taxon>Metazoa</taxon>
        <taxon>Spiralia</taxon>
        <taxon>Lophotrochozoa</taxon>
        <taxon>Mollusca</taxon>
        <taxon>Gastropoda</taxon>
        <taxon>Heterobranchia</taxon>
        <taxon>Euthyneura</taxon>
        <taxon>Panpulmonata</taxon>
        <taxon>Sacoglossa</taxon>
        <taxon>Placobranchoidea</taxon>
        <taxon>Plakobranchidae</taxon>
        <taxon>Elysia</taxon>
    </lineage>
</organism>
<keyword evidence="2" id="KW-1185">Reference proteome</keyword>
<proteinExistence type="predicted"/>
<evidence type="ECO:0000313" key="1">
    <source>
        <dbReference type="EMBL" id="KAK3776076.1"/>
    </source>
</evidence>
<comment type="caution">
    <text evidence="1">The sequence shown here is derived from an EMBL/GenBank/DDBJ whole genome shotgun (WGS) entry which is preliminary data.</text>
</comment>
<name>A0AAE0ZW27_9GAST</name>
<dbReference type="AlphaFoldDB" id="A0AAE0ZW27"/>
<accession>A0AAE0ZW27</accession>
<protein>
    <submittedName>
        <fullName evidence="1">Uncharacterized protein</fullName>
    </submittedName>
</protein>
<gene>
    <name evidence="1" type="ORF">RRG08_046743</name>
</gene>
<sequence length="76" mass="7951">MKKHSVKAQSPTSACTASGKICVTKKSCSVQIPSSKHATFNPSPPAQSAERNTALHRLVPPWDGQQITLGPGQPSG</sequence>
<dbReference type="Proteomes" id="UP001283361">
    <property type="component" value="Unassembled WGS sequence"/>
</dbReference>
<evidence type="ECO:0000313" key="2">
    <source>
        <dbReference type="Proteomes" id="UP001283361"/>
    </source>
</evidence>